<dbReference type="Proteomes" id="UP000515847">
    <property type="component" value="Chromosome"/>
</dbReference>
<accession>A0A7G6E203</accession>
<dbReference type="EMBL" id="CP045798">
    <property type="protein sequence ID" value="QNB46107.1"/>
    <property type="molecule type" value="Genomic_DNA"/>
</dbReference>
<organism evidence="1 2">
    <name type="scientific">Thermanaerosceptrum fracticalcis</name>
    <dbReference type="NCBI Taxonomy" id="1712410"/>
    <lineage>
        <taxon>Bacteria</taxon>
        <taxon>Bacillati</taxon>
        <taxon>Bacillota</taxon>
        <taxon>Clostridia</taxon>
        <taxon>Eubacteriales</taxon>
        <taxon>Peptococcaceae</taxon>
        <taxon>Thermanaerosceptrum</taxon>
    </lineage>
</organism>
<dbReference type="InterPro" id="IPR029055">
    <property type="entry name" value="Ntn_hydrolases_N"/>
</dbReference>
<dbReference type="Pfam" id="PF01019">
    <property type="entry name" value="G_glu_transpept"/>
    <property type="match status" value="1"/>
</dbReference>
<dbReference type="RefSeq" id="WP_034422297.1">
    <property type="nucleotide sequence ID" value="NZ_CP045798.1"/>
</dbReference>
<dbReference type="OrthoDB" id="9781342at2"/>
<dbReference type="KEGG" id="tfr:BR63_07140"/>
<reference evidence="1 2" key="1">
    <citation type="journal article" date="2019" name="Front. Microbiol.">
        <title>Thermoanaerosceptrum fracticalcis gen. nov. sp. nov., a Novel Fumarate-Fermenting Microorganism From a Deep Fractured Carbonate Aquifer of the US Great Basin.</title>
        <authorList>
            <person name="Hamilton-Brehm S.D."/>
            <person name="Stewart L.E."/>
            <person name="Zavarin M."/>
            <person name="Caldwell M."/>
            <person name="Lawson P.A."/>
            <person name="Onstott T.C."/>
            <person name="Grzymski J."/>
            <person name="Neveux I."/>
            <person name="Lollar B.S."/>
            <person name="Russell C.E."/>
            <person name="Moser D.P."/>
        </authorList>
    </citation>
    <scope>NUCLEOTIDE SEQUENCE [LARGE SCALE GENOMIC DNA]</scope>
    <source>
        <strain evidence="1 2">DRI-13</strain>
    </source>
</reference>
<gene>
    <name evidence="1" type="ORF">BR63_07140</name>
</gene>
<name>A0A7G6E203_THEFR</name>
<keyword evidence="2" id="KW-1185">Reference proteome</keyword>
<evidence type="ECO:0000313" key="2">
    <source>
        <dbReference type="Proteomes" id="UP000515847"/>
    </source>
</evidence>
<protein>
    <submittedName>
        <fullName evidence="1">Uncharacterized protein</fullName>
    </submittedName>
</protein>
<evidence type="ECO:0000313" key="1">
    <source>
        <dbReference type="EMBL" id="QNB46107.1"/>
    </source>
</evidence>
<dbReference type="AlphaFoldDB" id="A0A7G6E203"/>
<dbReference type="SUPFAM" id="SSF56235">
    <property type="entry name" value="N-terminal nucleophile aminohydrolases (Ntn hydrolases)"/>
    <property type="match status" value="1"/>
</dbReference>
<proteinExistence type="predicted"/>
<sequence length="87" mass="10178">MRHGRGCLLSVPGCVHAWQEIYERFATKSLAYLFAPTIDYAQGFPASHHLVEIIRKYSDILQKDRELQKKFFTPGQRFPSRRYHLPG</sequence>